<evidence type="ECO:0000256" key="3">
    <source>
        <dbReference type="ARBA" id="ARBA00022737"/>
    </source>
</evidence>
<comment type="subcellular location">
    <subcellularLocation>
        <location evidence="1">Cytoplasm</location>
        <location evidence="1">Cytoskeleton</location>
        <location evidence="1">Cilium axoneme</location>
    </subcellularLocation>
</comment>
<dbReference type="OrthoDB" id="10268002at2759"/>
<dbReference type="PANTHER" id="PTHR23040:SF1">
    <property type="entry name" value="OUTER DYNEIN ARM-DOCKING COMPLEX SUBUNIT 4"/>
    <property type="match status" value="1"/>
</dbReference>
<dbReference type="PANTHER" id="PTHR23040">
    <property type="match status" value="1"/>
</dbReference>
<organism evidence="9 10">
    <name type="scientific">Candidula unifasciata</name>
    <dbReference type="NCBI Taxonomy" id="100452"/>
    <lineage>
        <taxon>Eukaryota</taxon>
        <taxon>Metazoa</taxon>
        <taxon>Spiralia</taxon>
        <taxon>Lophotrochozoa</taxon>
        <taxon>Mollusca</taxon>
        <taxon>Gastropoda</taxon>
        <taxon>Heterobranchia</taxon>
        <taxon>Euthyneura</taxon>
        <taxon>Panpulmonata</taxon>
        <taxon>Eupulmonata</taxon>
        <taxon>Stylommatophora</taxon>
        <taxon>Helicina</taxon>
        <taxon>Helicoidea</taxon>
        <taxon>Geomitridae</taxon>
        <taxon>Candidula</taxon>
    </lineage>
</organism>
<keyword evidence="10" id="KW-1185">Reference proteome</keyword>
<comment type="caution">
    <text evidence="9">The sequence shown here is derived from an EMBL/GenBank/DDBJ whole genome shotgun (WGS) entry which is preliminary data.</text>
</comment>
<sequence>MFGLPEEEEEKIRGAYDSYKAEADKLLNNGDYKEAINQYTYVSHGMFQKAEAFFNQGDFEMALVFYHRGHNVRPDLHNFRLGIRKAQEAIFNCVGTPDRVKLTMTGDLSCFYPSDEKKSRNKGVGCTKKTRIIMKRIRPTEKPGNERTIKQMLGDLYGDRQYLEKLLRETDTTTETGLNIRNLAQHGLSYLNKKKELWQQVKPVYARKYEERVALNRQKAAKISTHEYVLHELEKIDTLMTEGNYQVALAKSLKLLSLLEGYTENQLPSKMIFTAATHSAIGSAYFELKNYPKAEEHHLIDLAIGEQW</sequence>
<evidence type="ECO:0000256" key="7">
    <source>
        <dbReference type="ARBA" id="ARBA00034139"/>
    </source>
</evidence>
<dbReference type="GO" id="GO:0005930">
    <property type="term" value="C:axoneme"/>
    <property type="evidence" value="ECO:0007669"/>
    <property type="project" value="UniProtKB-SubCell"/>
</dbReference>
<dbReference type="InterPro" id="IPR019734">
    <property type="entry name" value="TPR_rpt"/>
</dbReference>
<proteinExistence type="predicted"/>
<keyword evidence="3" id="KW-0677">Repeat</keyword>
<keyword evidence="6" id="KW-0966">Cell projection</keyword>
<dbReference type="AlphaFoldDB" id="A0A8S3ZIM2"/>
<reference evidence="9" key="1">
    <citation type="submission" date="2021-04" db="EMBL/GenBank/DDBJ databases">
        <authorList>
            <consortium name="Molecular Ecology Group"/>
        </authorList>
    </citation>
    <scope>NUCLEOTIDE SEQUENCE</scope>
</reference>
<dbReference type="SUPFAM" id="SSF48452">
    <property type="entry name" value="TPR-like"/>
    <property type="match status" value="1"/>
</dbReference>
<dbReference type="Gene3D" id="1.25.40.10">
    <property type="entry name" value="Tetratricopeptide repeat domain"/>
    <property type="match status" value="1"/>
</dbReference>
<evidence type="ECO:0000256" key="5">
    <source>
        <dbReference type="ARBA" id="ARBA00023212"/>
    </source>
</evidence>
<evidence type="ECO:0000256" key="8">
    <source>
        <dbReference type="ARBA" id="ARBA00034143"/>
    </source>
</evidence>
<name>A0A8S3ZIM2_9EUPU</name>
<dbReference type="SMART" id="SM00028">
    <property type="entry name" value="TPR"/>
    <property type="match status" value="2"/>
</dbReference>
<dbReference type="EMBL" id="CAJHNH020003446">
    <property type="protein sequence ID" value="CAG5129313.1"/>
    <property type="molecule type" value="Genomic_DNA"/>
</dbReference>
<evidence type="ECO:0000256" key="6">
    <source>
        <dbReference type="ARBA" id="ARBA00023273"/>
    </source>
</evidence>
<dbReference type="InterPro" id="IPR011990">
    <property type="entry name" value="TPR-like_helical_dom_sf"/>
</dbReference>
<accession>A0A8S3ZIM2</accession>
<evidence type="ECO:0000256" key="2">
    <source>
        <dbReference type="ARBA" id="ARBA00022490"/>
    </source>
</evidence>
<keyword evidence="2" id="KW-0963">Cytoplasm</keyword>
<dbReference type="Proteomes" id="UP000678393">
    <property type="component" value="Unassembled WGS sequence"/>
</dbReference>
<evidence type="ECO:0000313" key="10">
    <source>
        <dbReference type="Proteomes" id="UP000678393"/>
    </source>
</evidence>
<gene>
    <name evidence="9" type="ORF">CUNI_LOCUS14871</name>
</gene>
<evidence type="ECO:0000313" key="9">
    <source>
        <dbReference type="EMBL" id="CAG5129313.1"/>
    </source>
</evidence>
<protein>
    <recommendedName>
        <fullName evidence="7">Outer dynein arm-docking complex subunit 4</fullName>
    </recommendedName>
    <alternativeName>
        <fullName evidence="8">Tetratricopeptide repeat protein 25</fullName>
    </alternativeName>
</protein>
<evidence type="ECO:0000256" key="1">
    <source>
        <dbReference type="ARBA" id="ARBA00004430"/>
    </source>
</evidence>
<evidence type="ECO:0000256" key="4">
    <source>
        <dbReference type="ARBA" id="ARBA00022803"/>
    </source>
</evidence>
<keyword evidence="4" id="KW-0802">TPR repeat</keyword>
<dbReference type="InterPro" id="IPR040111">
    <property type="entry name" value="ODAD4"/>
</dbReference>
<keyword evidence="5" id="KW-0206">Cytoskeleton</keyword>